<feature type="site" description="Transition state stabilizer" evidence="3">
    <location>
        <position position="28"/>
    </location>
</feature>
<dbReference type="RefSeq" id="WP_006956041.1">
    <property type="nucleotide sequence ID" value="NZ_CH672406.1"/>
</dbReference>
<dbReference type="InterPro" id="IPR029044">
    <property type="entry name" value="Nucleotide-diphossugar_trans"/>
</dbReference>
<evidence type="ECO:0000313" key="5">
    <source>
        <dbReference type="Proteomes" id="UP000016543"/>
    </source>
</evidence>
<dbReference type="SUPFAM" id="SSF53448">
    <property type="entry name" value="Nucleotide-diphospho-sugar transferases"/>
    <property type="match status" value="1"/>
</dbReference>
<dbReference type="PANTHER" id="PTHR32125:SF4">
    <property type="entry name" value="2-C-METHYL-D-ERYTHRITOL 4-PHOSPHATE CYTIDYLYLTRANSFERASE, CHLOROPLASTIC"/>
    <property type="match status" value="1"/>
</dbReference>
<comment type="catalytic activity">
    <reaction evidence="3">
        <text>2-C-methyl-D-erythritol 4-phosphate + CTP + H(+) = 4-CDP-2-C-methyl-D-erythritol + diphosphate</text>
        <dbReference type="Rhea" id="RHEA:13429"/>
        <dbReference type="ChEBI" id="CHEBI:15378"/>
        <dbReference type="ChEBI" id="CHEBI:33019"/>
        <dbReference type="ChEBI" id="CHEBI:37563"/>
        <dbReference type="ChEBI" id="CHEBI:57823"/>
        <dbReference type="ChEBI" id="CHEBI:58262"/>
        <dbReference type="EC" id="2.7.7.60"/>
    </reaction>
</comment>
<evidence type="ECO:0000256" key="1">
    <source>
        <dbReference type="ARBA" id="ARBA00022679"/>
    </source>
</evidence>
<feature type="site" description="Positions MEP for the nucleophilic attack" evidence="3">
    <location>
        <position position="213"/>
    </location>
</feature>
<dbReference type="Gene3D" id="3.90.550.10">
    <property type="entry name" value="Spore Coat Polysaccharide Biosynthesis Protein SpsA, Chain A"/>
    <property type="match status" value="1"/>
</dbReference>
<organism evidence="4 5">
    <name type="scientific">Idiomarina baltica OS145</name>
    <dbReference type="NCBI Taxonomy" id="314276"/>
    <lineage>
        <taxon>Bacteria</taxon>
        <taxon>Pseudomonadati</taxon>
        <taxon>Pseudomonadota</taxon>
        <taxon>Gammaproteobacteria</taxon>
        <taxon>Alteromonadales</taxon>
        <taxon>Idiomarinaceae</taxon>
        <taxon>Idiomarina</taxon>
    </lineage>
</organism>
<keyword evidence="2 3" id="KW-0548">Nucleotidyltransferase</keyword>
<keyword evidence="3" id="KW-0414">Isoprene biosynthesis</keyword>
<keyword evidence="5" id="KW-1185">Reference proteome</keyword>
<dbReference type="Pfam" id="PF01128">
    <property type="entry name" value="IspD"/>
    <property type="match status" value="1"/>
</dbReference>
<dbReference type="Proteomes" id="UP000016543">
    <property type="component" value="Unassembled WGS sequence"/>
</dbReference>
<comment type="caution">
    <text evidence="4">The sequence shown here is derived from an EMBL/GenBank/DDBJ whole genome shotgun (WGS) entry which is preliminary data.</text>
</comment>
<evidence type="ECO:0000313" key="4">
    <source>
        <dbReference type="EMBL" id="EAQ32061.1"/>
    </source>
</evidence>
<dbReference type="InterPro" id="IPR050088">
    <property type="entry name" value="IspD/TarI_cytidylyltransf_bact"/>
</dbReference>
<dbReference type="PANTHER" id="PTHR32125">
    <property type="entry name" value="2-C-METHYL-D-ERYTHRITOL 4-PHOSPHATE CYTIDYLYLTRANSFERASE, CHLOROPLASTIC"/>
    <property type="match status" value="1"/>
</dbReference>
<reference evidence="4 5" key="1">
    <citation type="submission" date="2006-01" db="EMBL/GenBank/DDBJ databases">
        <authorList>
            <person name="Brettar I."/>
            <person name="Hofle M."/>
            <person name="Ferriera S."/>
            <person name="Johnson J."/>
            <person name="Kravitz S."/>
            <person name="Halpern A."/>
            <person name="Remington K."/>
            <person name="Beeson K."/>
            <person name="Tran B."/>
            <person name="Rogers Y.-H."/>
            <person name="Friedman R."/>
            <person name="Venter J.C."/>
        </authorList>
    </citation>
    <scope>NUCLEOTIDE SEQUENCE [LARGE SCALE GENOMIC DNA]</scope>
    <source>
        <strain evidence="4 5">OS145</strain>
    </source>
</reference>
<feature type="site" description="Transition state stabilizer" evidence="3">
    <location>
        <position position="21"/>
    </location>
</feature>
<dbReference type="InterPro" id="IPR001228">
    <property type="entry name" value="IspD"/>
</dbReference>
<feature type="site" description="Positions MEP for the nucleophilic attack" evidence="3">
    <location>
        <position position="157"/>
    </location>
</feature>
<name>A0ABM9WM86_9GAMM</name>
<gene>
    <name evidence="3" type="primary">ispD</name>
    <name evidence="4" type="ORF">OS145_07287</name>
</gene>
<dbReference type="HAMAP" id="MF_00108">
    <property type="entry name" value="IspD"/>
    <property type="match status" value="1"/>
</dbReference>
<dbReference type="InterPro" id="IPR034683">
    <property type="entry name" value="IspD/TarI"/>
</dbReference>
<evidence type="ECO:0000256" key="2">
    <source>
        <dbReference type="ARBA" id="ARBA00022695"/>
    </source>
</evidence>
<dbReference type="CDD" id="cd02516">
    <property type="entry name" value="CDP-ME_synthetase"/>
    <property type="match status" value="1"/>
</dbReference>
<comment type="function">
    <text evidence="3">Catalyzes the formation of 4-diphosphocytidyl-2-C-methyl-D-erythritol from CTP and 2-C-methyl-D-erythritol 4-phosphate (MEP).</text>
</comment>
<keyword evidence="1 3" id="KW-0808">Transferase</keyword>
<comment type="pathway">
    <text evidence="3">Isoprenoid biosynthesis; isopentenyl diphosphate biosynthesis via DXP pathway; isopentenyl diphosphate from 1-deoxy-D-xylulose 5-phosphate: step 2/6.</text>
</comment>
<evidence type="ECO:0000256" key="3">
    <source>
        <dbReference type="HAMAP-Rule" id="MF_00108"/>
    </source>
</evidence>
<proteinExistence type="inferred from homology"/>
<sequence>MSSSSGIKLAAVVPAAGTGSRMQSEQPKQFIEIQSQPILSHTLAAIQRAPQVQRVFVAVNPTAINLYPRWPEAVETVSGGESRAESVLMGLKEAARQGFSHALVHDAARPCLPLSVLLDVIEQGTLQDQGAIVALPVRDTLKRAQADSLTISSTVSRERLWQAQTPQVFAIKPLIAAINKMGVAHPGLTDEASAMEFAGYQPRLVMGSYKNIKVTFPEDIELVSYYLNEEINHS</sequence>
<comment type="similarity">
    <text evidence="3">Belongs to the IspD/TarI cytidylyltransferase family. IspD subfamily.</text>
</comment>
<dbReference type="NCBIfam" id="TIGR00453">
    <property type="entry name" value="ispD"/>
    <property type="match status" value="1"/>
</dbReference>
<protein>
    <recommendedName>
        <fullName evidence="3">2-C-methyl-D-erythritol 4-phosphate cytidylyltransferase</fullName>
        <ecNumber evidence="3">2.7.7.60</ecNumber>
    </recommendedName>
    <alternativeName>
        <fullName evidence="3">4-diphosphocytidyl-2C-methyl-D-erythritol synthase</fullName>
    </alternativeName>
    <alternativeName>
        <fullName evidence="3">MEP cytidylyltransferase</fullName>
        <shortName evidence="3">MCT</shortName>
    </alternativeName>
</protein>
<dbReference type="EC" id="2.7.7.60" evidence="3"/>
<dbReference type="EMBL" id="AAMX01000009">
    <property type="protein sequence ID" value="EAQ32061.1"/>
    <property type="molecule type" value="Genomic_DNA"/>
</dbReference>
<accession>A0ABM9WM86</accession>